<keyword evidence="2" id="KW-1185">Reference proteome</keyword>
<comment type="caution">
    <text evidence="1">The sequence shown here is derived from an EMBL/GenBank/DDBJ whole genome shotgun (WGS) entry which is preliminary data.</text>
</comment>
<accession>A0ACB7EW03</accession>
<gene>
    <name evidence="1" type="primary">BTN1A1.12</name>
    <name evidence="1" type="ORF">GBF38_004975</name>
</gene>
<feature type="non-terminal residue" evidence="1">
    <location>
        <position position="1"/>
    </location>
</feature>
<name>A0ACB7EW03_NIBAL</name>
<dbReference type="EMBL" id="CM024809">
    <property type="protein sequence ID" value="KAG8005913.1"/>
    <property type="molecule type" value="Genomic_DNA"/>
</dbReference>
<proteinExistence type="predicted"/>
<protein>
    <submittedName>
        <fullName evidence="1">Butyrophilin subfamily 1 member A1</fullName>
    </submittedName>
</protein>
<organism evidence="1 2">
    <name type="scientific">Nibea albiflora</name>
    <name type="common">Yellow drum</name>
    <name type="synonym">Corvina albiflora</name>
    <dbReference type="NCBI Taxonomy" id="240163"/>
    <lineage>
        <taxon>Eukaryota</taxon>
        <taxon>Metazoa</taxon>
        <taxon>Chordata</taxon>
        <taxon>Craniata</taxon>
        <taxon>Vertebrata</taxon>
        <taxon>Euteleostomi</taxon>
        <taxon>Actinopterygii</taxon>
        <taxon>Neopterygii</taxon>
        <taxon>Teleostei</taxon>
        <taxon>Neoteleostei</taxon>
        <taxon>Acanthomorphata</taxon>
        <taxon>Eupercaria</taxon>
        <taxon>Sciaenidae</taxon>
        <taxon>Nibea</taxon>
    </lineage>
</organism>
<evidence type="ECO:0000313" key="2">
    <source>
        <dbReference type="Proteomes" id="UP000805704"/>
    </source>
</evidence>
<evidence type="ECO:0000313" key="1">
    <source>
        <dbReference type="EMBL" id="KAG8005913.1"/>
    </source>
</evidence>
<dbReference type="Proteomes" id="UP000805704">
    <property type="component" value="Chromosome 21"/>
</dbReference>
<reference evidence="1" key="1">
    <citation type="submission" date="2020-04" db="EMBL/GenBank/DDBJ databases">
        <title>A chromosome-scale assembly and high-density genetic map of the yellow drum (Nibea albiflora) genome.</title>
        <authorList>
            <person name="Xu D."/>
            <person name="Zhang W."/>
            <person name="Chen R."/>
            <person name="Tan P."/>
            <person name="Wang L."/>
            <person name="Song H."/>
            <person name="Tian L."/>
            <person name="Zhu Q."/>
            <person name="Wang B."/>
        </authorList>
    </citation>
    <scope>NUCLEOTIDE SEQUENCE</scope>
    <source>
        <strain evidence="1">ZJHYS-2018</strain>
    </source>
</reference>
<sequence>VLAFAGWDVILPCSFNITDNDFPTVEWSKEGLQPNVVFLYRDGCETHEMKNPAFEYRTSFINSELQNGNVSLRISDVQLSDAGKYQCMRLWKNAPRDITTVELVVGAAHEPKLSVISAESGGVILQCEATCWLLEPDVTFLDDQGNNIPADDPRRHQDTSGCYTVTRRVTLQDATNSVTCRVHQPKINQTRNTQILIPVDCMRSCLLPTVIAVGVTVSLLLATCGSAVFVWKRREKSACLRVSPDRSQFFWYESITLSCEDPQNSTGWMVKRRTSKSGVRPCANGWGSKSFSSTCIIENTYPTDSGVYWCESKDREMSNSVNITITAEKSSFGQRFDFYKDGLCISSNSTGEMTIHSASKSDEGFYMCSISGGGESLSSWLAVKGRPVILESPTLPVLEGDSVSLRCKAAVNSINHRFNFFKDGLCISSNSTGEMTIHSASKSDEGFYKCSISGGAESVSSWLAVEAAQLVPERRGSNDVIMEIAE</sequence>